<dbReference type="EMBL" id="JAKMXF010000061">
    <property type="protein sequence ID" value="KAI6659438.1"/>
    <property type="molecule type" value="Genomic_DNA"/>
</dbReference>
<dbReference type="PANTHER" id="PTHR45749">
    <property type="match status" value="1"/>
</dbReference>
<organism evidence="2 3">
    <name type="scientific">Oopsacas minuta</name>
    <dbReference type="NCBI Taxonomy" id="111878"/>
    <lineage>
        <taxon>Eukaryota</taxon>
        <taxon>Metazoa</taxon>
        <taxon>Porifera</taxon>
        <taxon>Hexactinellida</taxon>
        <taxon>Hexasterophora</taxon>
        <taxon>Lyssacinosida</taxon>
        <taxon>Leucopsacidae</taxon>
        <taxon>Oopsacas</taxon>
    </lineage>
</organism>
<dbReference type="Pfam" id="PF14291">
    <property type="entry name" value="DUF4371"/>
    <property type="match status" value="1"/>
</dbReference>
<dbReference type="AlphaFoldDB" id="A0AAV7KF05"/>
<feature type="domain" description="DUF4371" evidence="1">
    <location>
        <begin position="15"/>
        <end position="100"/>
    </location>
</feature>
<keyword evidence="3" id="KW-1185">Reference proteome</keyword>
<dbReference type="InterPro" id="IPR025398">
    <property type="entry name" value="DUF4371"/>
</dbReference>
<dbReference type="Proteomes" id="UP001165289">
    <property type="component" value="Unassembled WGS sequence"/>
</dbReference>
<gene>
    <name evidence="2" type="ORF">LOD99_10786</name>
</gene>
<dbReference type="PANTHER" id="PTHR45749:SF37">
    <property type="entry name" value="OS05G0311600 PROTEIN"/>
    <property type="match status" value="1"/>
</dbReference>
<evidence type="ECO:0000313" key="2">
    <source>
        <dbReference type="EMBL" id="KAI6659438.1"/>
    </source>
</evidence>
<evidence type="ECO:0000313" key="3">
    <source>
        <dbReference type="Proteomes" id="UP001165289"/>
    </source>
</evidence>
<evidence type="ECO:0000259" key="1">
    <source>
        <dbReference type="Pfam" id="PF14291"/>
    </source>
</evidence>
<name>A0AAV7KF05_9METZ</name>
<accession>A0AAV7KF05</accession>
<comment type="caution">
    <text evidence="2">The sequence shown here is derived from an EMBL/GenBank/DDBJ whole genome shotgun (WGS) entry which is preliminary data.</text>
</comment>
<reference evidence="2 3" key="1">
    <citation type="journal article" date="2023" name="BMC Biol.">
        <title>The compact genome of the sponge Oopsacas minuta (Hexactinellida) is lacking key metazoan core genes.</title>
        <authorList>
            <person name="Santini S."/>
            <person name="Schenkelaars Q."/>
            <person name="Jourda C."/>
            <person name="Duchesne M."/>
            <person name="Belahbib H."/>
            <person name="Rocher C."/>
            <person name="Selva M."/>
            <person name="Riesgo A."/>
            <person name="Vervoort M."/>
            <person name="Leys S.P."/>
            <person name="Kodjabachian L."/>
            <person name="Le Bivic A."/>
            <person name="Borchiellini C."/>
            <person name="Claverie J.M."/>
            <person name="Renard E."/>
        </authorList>
    </citation>
    <scope>NUCLEOTIDE SEQUENCE [LARGE SCALE GENOMIC DNA]</scope>
    <source>
        <strain evidence="2">SPO-2</strain>
    </source>
</reference>
<sequence>MKDMILEQIKQELHEAEYFTIIADESKETRKKEQVVVALRYCYPNIIHEEFIGIAEAQSLDADGFSDTIIRKLRRVYANMENCVGQGHDGASVVSGHFKGVQKKIPEKTAGE</sequence>
<protein>
    <submittedName>
        <fullName evidence="2">Zinc finger MYM-type protein 1-like</fullName>
    </submittedName>
</protein>
<proteinExistence type="predicted"/>